<gene>
    <name evidence="1" type="ORF">ACCI49_00380</name>
</gene>
<reference evidence="1 2" key="1">
    <citation type="submission" date="2024-08" db="EMBL/GenBank/DDBJ databases">
        <authorList>
            <person name="Ishaq N."/>
        </authorList>
    </citation>
    <scope>NUCLEOTIDE SEQUENCE [LARGE SCALE GENOMIC DNA]</scope>
    <source>
        <strain evidence="1 2">DSM 18651</strain>
    </source>
</reference>
<sequence>MVATNAVLRKSENVYQRVSGAESSGPWLHGVEHMQADPAGNILWKGQKIEYYRSPYDSCNAEQFQGLAERCLFLEGLGITPNKSTVIWHWALLKDLSVDNPWLDFFKHNPTIWTNGEALVFETEKRRLVVFSDNNIELFEDIDAYLDSKGIEYNPKDIHYYKLVKRAGLTVPLIPDRRIPVGCTDLAEVISFLEDNKVPHDLLSA</sequence>
<organism evidence="1 2">
    <name type="scientific">Microbulbifer epialgicus</name>
    <dbReference type="NCBI Taxonomy" id="393907"/>
    <lineage>
        <taxon>Bacteria</taxon>
        <taxon>Pseudomonadati</taxon>
        <taxon>Pseudomonadota</taxon>
        <taxon>Gammaproteobacteria</taxon>
        <taxon>Cellvibrionales</taxon>
        <taxon>Microbulbiferaceae</taxon>
        <taxon>Microbulbifer</taxon>
    </lineage>
</organism>
<dbReference type="Proteomes" id="UP001569428">
    <property type="component" value="Unassembled WGS sequence"/>
</dbReference>
<dbReference type="RefSeq" id="WP_371836979.1">
    <property type="nucleotide sequence ID" value="NZ_JBGMEK010000001.1"/>
</dbReference>
<dbReference type="EMBL" id="JBGMEK010000001">
    <property type="protein sequence ID" value="MFA0809358.1"/>
    <property type="molecule type" value="Genomic_DNA"/>
</dbReference>
<accession>A0ABV4NV06</accession>
<name>A0ABV4NV06_9GAMM</name>
<proteinExistence type="predicted"/>
<evidence type="ECO:0000313" key="2">
    <source>
        <dbReference type="Proteomes" id="UP001569428"/>
    </source>
</evidence>
<evidence type="ECO:0000313" key="1">
    <source>
        <dbReference type="EMBL" id="MFA0809358.1"/>
    </source>
</evidence>
<comment type="caution">
    <text evidence="1">The sequence shown here is derived from an EMBL/GenBank/DDBJ whole genome shotgun (WGS) entry which is preliminary data.</text>
</comment>
<keyword evidence="2" id="KW-1185">Reference proteome</keyword>
<protein>
    <submittedName>
        <fullName evidence="1">Uncharacterized protein</fullName>
    </submittedName>
</protein>